<organism evidence="1 2">
    <name type="scientific">Mytilus galloprovincialis</name>
    <name type="common">Mediterranean mussel</name>
    <dbReference type="NCBI Taxonomy" id="29158"/>
    <lineage>
        <taxon>Eukaryota</taxon>
        <taxon>Metazoa</taxon>
        <taxon>Spiralia</taxon>
        <taxon>Lophotrochozoa</taxon>
        <taxon>Mollusca</taxon>
        <taxon>Bivalvia</taxon>
        <taxon>Autobranchia</taxon>
        <taxon>Pteriomorphia</taxon>
        <taxon>Mytilida</taxon>
        <taxon>Mytiloidea</taxon>
        <taxon>Mytilidae</taxon>
        <taxon>Mytilinae</taxon>
        <taxon>Mytilus</taxon>
    </lineage>
</organism>
<dbReference type="AlphaFoldDB" id="A0A8B6H072"/>
<reference evidence="1" key="1">
    <citation type="submission" date="2018-11" db="EMBL/GenBank/DDBJ databases">
        <authorList>
            <person name="Alioto T."/>
            <person name="Alioto T."/>
        </authorList>
    </citation>
    <scope>NUCLEOTIDE SEQUENCE</scope>
</reference>
<dbReference type="EMBL" id="UYJE01009233">
    <property type="protein sequence ID" value="VDI71499.1"/>
    <property type="molecule type" value="Genomic_DNA"/>
</dbReference>
<name>A0A8B6H072_MYTGA</name>
<dbReference type="OrthoDB" id="6776789at2759"/>
<dbReference type="PANTHER" id="PTHR37984:SF13">
    <property type="entry name" value="RIBONUCLEASE H"/>
    <property type="match status" value="1"/>
</dbReference>
<dbReference type="Gene3D" id="3.10.10.10">
    <property type="entry name" value="HIV Type 1 Reverse Transcriptase, subunit A, domain 1"/>
    <property type="match status" value="1"/>
</dbReference>
<sequence length="89" mass="10123">MATLFAVVKKSGGVRICGDFKGHNKSAASSGSISLPRIDDILLRYLEVKYSKIDLRQAYLQLEMKEGIKKVLDNKSHRGLYQYNRMLFV</sequence>
<comment type="caution">
    <text evidence="1">The sequence shown here is derived from an EMBL/GenBank/DDBJ whole genome shotgun (WGS) entry which is preliminary data.</text>
</comment>
<dbReference type="Proteomes" id="UP000596742">
    <property type="component" value="Unassembled WGS sequence"/>
</dbReference>
<proteinExistence type="predicted"/>
<accession>A0A8B6H072</accession>
<keyword evidence="2" id="KW-1185">Reference proteome</keyword>
<evidence type="ECO:0000313" key="2">
    <source>
        <dbReference type="Proteomes" id="UP000596742"/>
    </source>
</evidence>
<dbReference type="SUPFAM" id="SSF56672">
    <property type="entry name" value="DNA/RNA polymerases"/>
    <property type="match status" value="1"/>
</dbReference>
<dbReference type="InterPro" id="IPR043128">
    <property type="entry name" value="Rev_trsase/Diguanyl_cyclase"/>
</dbReference>
<evidence type="ECO:0000313" key="1">
    <source>
        <dbReference type="EMBL" id="VDI71499.1"/>
    </source>
</evidence>
<protein>
    <recommendedName>
        <fullName evidence="3">Reverse transcriptase domain-containing protein</fullName>
    </recommendedName>
</protein>
<dbReference type="Gene3D" id="3.30.70.270">
    <property type="match status" value="1"/>
</dbReference>
<dbReference type="PANTHER" id="PTHR37984">
    <property type="entry name" value="PROTEIN CBG26694"/>
    <property type="match status" value="1"/>
</dbReference>
<dbReference type="InterPro" id="IPR043502">
    <property type="entry name" value="DNA/RNA_pol_sf"/>
</dbReference>
<dbReference type="InterPro" id="IPR050951">
    <property type="entry name" value="Retrovirus_Pol_polyprotein"/>
</dbReference>
<gene>
    <name evidence="1" type="ORF">MGAL_10B088587</name>
</gene>
<evidence type="ECO:0008006" key="3">
    <source>
        <dbReference type="Google" id="ProtNLM"/>
    </source>
</evidence>